<feature type="transmembrane region" description="Helical" evidence="1">
    <location>
        <begin position="210"/>
        <end position="231"/>
    </location>
</feature>
<keyword evidence="3" id="KW-1185">Reference proteome</keyword>
<name>E4U0E0_SULKY</name>
<keyword evidence="1" id="KW-1133">Transmembrane helix</keyword>
<dbReference type="AlphaFoldDB" id="E4U0E0"/>
<evidence type="ECO:0000313" key="2">
    <source>
        <dbReference type="EMBL" id="ADR33237.1"/>
    </source>
</evidence>
<protein>
    <recommendedName>
        <fullName evidence="4">DUF445 domain-containing protein</fullName>
    </recommendedName>
</protein>
<dbReference type="EMBL" id="CP002355">
    <property type="protein sequence ID" value="ADR33237.1"/>
    <property type="molecule type" value="Genomic_DNA"/>
</dbReference>
<sequence length="232" mass="25516">MDKGWITNGVSLGVVGASYMVEGSAGAALRSAGLFALSGAVTNQLAIHMLFEKVPFLYGSGIILDRFESIREAIKNLIMEQFFTPEKIEAFVKTQERSIDLTPIIQQTDFTPAYDALVKSVMESPMGGMIGMFGGEAIIGKLKEPFLEKIKLSTIEISQSESFMMALNEHMHHESGHMTDTIGEIVELRLAELTPMMVKEMLHTLIKEHLGWLVVWGGVFGGLIGLASYFII</sequence>
<dbReference type="RefSeq" id="WP_013459434.1">
    <property type="nucleotide sequence ID" value="NC_014762.1"/>
</dbReference>
<dbReference type="HOGENOM" id="CLU_077507_0_0_7"/>
<evidence type="ECO:0000313" key="3">
    <source>
        <dbReference type="Proteomes" id="UP000008721"/>
    </source>
</evidence>
<accession>E4U0E0</accession>
<keyword evidence="1" id="KW-0812">Transmembrane</keyword>
<dbReference type="PANTHER" id="PTHR38568:SF1">
    <property type="entry name" value="DUF445 DOMAIN-CONTAINING PROTEIN"/>
    <property type="match status" value="1"/>
</dbReference>
<evidence type="ECO:0008006" key="4">
    <source>
        <dbReference type="Google" id="ProtNLM"/>
    </source>
</evidence>
<organism evidence="2 3">
    <name type="scientific">Sulfuricurvum kujiense (strain ATCC BAA-921 / DSM 16994 / JCM 11577 / YK-1)</name>
    <dbReference type="NCBI Taxonomy" id="709032"/>
    <lineage>
        <taxon>Bacteria</taxon>
        <taxon>Pseudomonadati</taxon>
        <taxon>Campylobacterota</taxon>
        <taxon>Epsilonproteobacteria</taxon>
        <taxon>Campylobacterales</taxon>
        <taxon>Sulfurimonadaceae</taxon>
        <taxon>Sulfuricurvum</taxon>
    </lineage>
</organism>
<reference evidence="2 3" key="1">
    <citation type="journal article" date="2012" name="Stand. Genomic Sci.">
        <title>Complete genome sequence of the sulfur compounds oxidizing chemolithoautotroph Sulfuricurvum kujiense type strain (YK-1(T)).</title>
        <authorList>
            <person name="Han C."/>
            <person name="Kotsyurbenko O."/>
            <person name="Chertkov O."/>
            <person name="Held B."/>
            <person name="Lapidus A."/>
            <person name="Nolan M."/>
            <person name="Lucas S."/>
            <person name="Hammon N."/>
            <person name="Deshpande S."/>
            <person name="Cheng J.F."/>
            <person name="Tapia R."/>
            <person name="Goodwin L.A."/>
            <person name="Pitluck S."/>
            <person name="Liolios K."/>
            <person name="Pagani I."/>
            <person name="Ivanova N."/>
            <person name="Mavromatis K."/>
            <person name="Mikhailova N."/>
            <person name="Pati A."/>
            <person name="Chen A."/>
            <person name="Palaniappan K."/>
            <person name="Land M."/>
            <person name="Hauser L."/>
            <person name="Chang Y.J."/>
            <person name="Jeffries C.D."/>
            <person name="Brambilla E.M."/>
            <person name="Rohde M."/>
            <person name="Spring S."/>
            <person name="Sikorski J."/>
            <person name="Goker M."/>
            <person name="Woyke T."/>
            <person name="Bristow J."/>
            <person name="Eisen J.A."/>
            <person name="Markowitz V."/>
            <person name="Hugenholtz P."/>
            <person name="Kyrpides N.C."/>
            <person name="Klenk H.P."/>
            <person name="Detter J.C."/>
        </authorList>
    </citation>
    <scope>NUCLEOTIDE SEQUENCE [LARGE SCALE GENOMIC DNA]</scope>
    <source>
        <strain evidence="3">ATCC BAA-921 / DSM 16994 / JCM 11577 / YK-1</strain>
    </source>
</reference>
<dbReference type="Proteomes" id="UP000008721">
    <property type="component" value="Chromosome"/>
</dbReference>
<proteinExistence type="predicted"/>
<evidence type="ECO:0000256" key="1">
    <source>
        <dbReference type="SAM" id="Phobius"/>
    </source>
</evidence>
<dbReference type="KEGG" id="sku:Sulku_0571"/>
<keyword evidence="1" id="KW-0472">Membrane</keyword>
<dbReference type="eggNOG" id="COG2733">
    <property type="taxonomic scope" value="Bacteria"/>
</dbReference>
<dbReference type="PANTHER" id="PTHR38568">
    <property type="entry name" value="DUF445 DOMAIN-CONTAINING PROTEIN-RELATED"/>
    <property type="match status" value="1"/>
</dbReference>
<dbReference type="OrthoDB" id="5338794at2"/>
<dbReference type="STRING" id="709032.Sulku_0571"/>
<gene>
    <name evidence="2" type="ordered locus">Sulku_0571</name>
</gene>